<organism evidence="1 2">
    <name type="scientific">Kriegella aquimaris</name>
    <dbReference type="NCBI Taxonomy" id="192904"/>
    <lineage>
        <taxon>Bacteria</taxon>
        <taxon>Pseudomonadati</taxon>
        <taxon>Bacteroidota</taxon>
        <taxon>Flavobacteriia</taxon>
        <taxon>Flavobacteriales</taxon>
        <taxon>Flavobacteriaceae</taxon>
        <taxon>Kriegella</taxon>
    </lineage>
</organism>
<dbReference type="AlphaFoldDB" id="A0A1G9WC27"/>
<name>A0A1G9WC27_9FLAO</name>
<sequence>MTGHLNQINMFSKHCNERQSLMIISPKSNIWALSTFIDLIFNPFVSKNFKSEVS</sequence>
<protein>
    <submittedName>
        <fullName evidence="1">Uncharacterized protein</fullName>
    </submittedName>
</protein>
<dbReference type="Proteomes" id="UP000199440">
    <property type="component" value="Unassembled WGS sequence"/>
</dbReference>
<keyword evidence="2" id="KW-1185">Reference proteome</keyword>
<dbReference type="STRING" id="192904.SAMN04488514_11546"/>
<proteinExistence type="predicted"/>
<accession>A0A1G9WC27</accession>
<evidence type="ECO:0000313" key="1">
    <source>
        <dbReference type="EMBL" id="SDM82039.1"/>
    </source>
</evidence>
<gene>
    <name evidence="1" type="ORF">SAMN04488514_11546</name>
</gene>
<dbReference type="EMBL" id="FNGV01000015">
    <property type="protein sequence ID" value="SDM82039.1"/>
    <property type="molecule type" value="Genomic_DNA"/>
</dbReference>
<reference evidence="2" key="1">
    <citation type="submission" date="2016-10" db="EMBL/GenBank/DDBJ databases">
        <authorList>
            <person name="Varghese N."/>
            <person name="Submissions S."/>
        </authorList>
    </citation>
    <scope>NUCLEOTIDE SEQUENCE [LARGE SCALE GENOMIC DNA]</scope>
    <source>
        <strain evidence="2">DSM 19886</strain>
    </source>
</reference>
<evidence type="ECO:0000313" key="2">
    <source>
        <dbReference type="Proteomes" id="UP000199440"/>
    </source>
</evidence>